<dbReference type="Pfam" id="PF18974">
    <property type="entry name" value="DUF5710"/>
    <property type="match status" value="1"/>
</dbReference>
<feature type="region of interest" description="Disordered" evidence="1">
    <location>
        <begin position="611"/>
        <end position="877"/>
    </location>
</feature>
<feature type="compositionally biased region" description="Low complexity" evidence="1">
    <location>
        <begin position="634"/>
        <end position="649"/>
    </location>
</feature>
<feature type="compositionally biased region" description="Low complexity" evidence="1">
    <location>
        <begin position="1045"/>
        <end position="1054"/>
    </location>
</feature>
<evidence type="ECO:0000259" key="3">
    <source>
        <dbReference type="Pfam" id="PF18974"/>
    </source>
</evidence>
<feature type="domain" description="Large polyvalent protein-associated" evidence="2">
    <location>
        <begin position="887"/>
        <end position="978"/>
    </location>
</feature>
<feature type="compositionally biased region" description="Low complexity" evidence="1">
    <location>
        <begin position="514"/>
        <end position="539"/>
    </location>
</feature>
<feature type="region of interest" description="Disordered" evidence="1">
    <location>
        <begin position="407"/>
        <end position="430"/>
    </location>
</feature>
<evidence type="ECO:0000256" key="1">
    <source>
        <dbReference type="SAM" id="MobiDB-lite"/>
    </source>
</evidence>
<sequence length="1400" mass="148886">MKARYRTWLAVPPDERDLARNAHPPVNGQKAVVWSGEHKLWYAQPGVELSLLDKWLPRPQNFSTNDSDPVTEFAQELENAGLIIKGLPVMDGALHRVPTKADKKGVKSGVYKAFLDGRPAGWYRDYRSGDAEVTRWVFSGGDNIDPLARLHLKAQAQQNRENSERELAQQYNRQAGYASRYVTRLPQATTSPYLTRKGVTAAPGVRINPRGELVIPFSNAQGKIRTYQRIPETGGKDARLLKDGEKSGNWFTIGTPVNGQPLLFAEGYATAASLHESTGLPVLMCIDAGNLIAVGQNARVVWPDSQFIFCADNDHHLQNPQTGEPENKGVISATQAAELSGGEVIVPVFTEDEKAQKLTDFNDLDTARGRDTFRRVINVQLRELGVRTDFQETHDVREAFTVGPLTFTPVRSEEQTMDNPTITDPETPAPALTETTAASLQPEIQPAPGADSTKPDNVAGETPSGSAATAATGDNSQASENVQKPPEARPPEPETPGEYDDFSAYEEMMRSGEATGQQQGASVSAAQSASPATAPAQAQTEGQNIQTPASSDTAESSVTSRETAGATTTPEARKPDSVAAETLVLPPEPSAAGAAAATAATDVFPASRDDWNAFAEDLSRPPSSAPASGTGGDVPEPASAAAPVPESASTTGPEADPVTAGPGAESPQTASTASSDATATLSPVPESTPASVSAPEQPASVQDSAIQPPPVTGTGEEIARPETDTTEKVAETADTGEISASPDSTSSAGAASESPAENNVSAHDPETATSATPAGTDNTAGSGTPAETEKPGAGPAATPDAGSEADAIPDTSAPASALLDRFRGFFSRRPKPQPADTPAASSAETVQEAEPQTAASSVQDVDGIVYGPRRPDSTAPENLDEIIKSLKWDTQPDNTVLYRLDDEPAFRDLGSRLEMVNGASQDDRKVLAALAVATKFYGGVIELTGSDEFKQKAMHLIVANNLEVRMKLPDQRAMLEKLRQERGHSQDTVVSHIPTPDLNRQTQTPVPPATAPVQAASQPQTTAATATATPAASTPATPPSPPQPGETTASAPSRSQPPQPETPAPGGEDNAATAGQGADEAAPGKLRQGESVTAVLTNYGRAEYAKGKGESFFVELSNRSGRHLYWGQGLEELVKQCHKGEAVTLTLNGREEFTLPGDDRPRIRNKWSMTPVSCGITVPHERPEQGQRIQAYPAETFRQVMAQIRQGWPELTQDMRLPDTLPQTLYLGEDRQPVSGPDAASQLINVTATPPEKLTPVLGSLDKETRELNLLLVRGADEHLQGVVRLNGTLYPALATPSADNSQLVINALTAGGLRFAGYGQAVNRDMDSNSRPAPQLMQFHLKQREEPLFASLYSPAQQPDELFRSLGFEQTWQQWSDGQKPEGRQEKNLHQDLSHSPGR</sequence>
<feature type="compositionally biased region" description="Low complexity" evidence="1">
    <location>
        <begin position="1071"/>
        <end position="1081"/>
    </location>
</feature>
<feature type="domain" description="DUF5710" evidence="3">
    <location>
        <begin position="6"/>
        <end position="57"/>
    </location>
</feature>
<feature type="region of interest" description="Disordered" evidence="1">
    <location>
        <begin position="978"/>
        <end position="1089"/>
    </location>
</feature>
<feature type="compositionally biased region" description="Low complexity" evidence="1">
    <location>
        <begin position="744"/>
        <end position="756"/>
    </location>
</feature>
<feature type="compositionally biased region" description="Polar residues" evidence="1">
    <location>
        <begin position="757"/>
        <end position="782"/>
    </location>
</feature>
<evidence type="ECO:0000313" key="4">
    <source>
        <dbReference type="EMBL" id="EAB8478001.1"/>
    </source>
</evidence>
<feature type="compositionally biased region" description="Basic and acidic residues" evidence="1">
    <location>
        <begin position="1380"/>
        <end position="1394"/>
    </location>
</feature>
<comment type="caution">
    <text evidence="4">The sequence shown here is derived from an EMBL/GenBank/DDBJ whole genome shotgun (WGS) entry which is preliminary data.</text>
</comment>
<feature type="compositionally biased region" description="Low complexity" evidence="1">
    <location>
        <begin position="791"/>
        <end position="802"/>
    </location>
</feature>
<feature type="compositionally biased region" description="Low complexity" evidence="1">
    <location>
        <begin position="459"/>
        <end position="473"/>
    </location>
</feature>
<dbReference type="InterPro" id="IPR040677">
    <property type="entry name" value="LPD7"/>
</dbReference>
<organism evidence="4">
    <name type="scientific">Salmonella enterica subsp. enterica serovar Java</name>
    <dbReference type="NCBI Taxonomy" id="224729"/>
    <lineage>
        <taxon>Bacteria</taxon>
        <taxon>Pseudomonadati</taxon>
        <taxon>Pseudomonadota</taxon>
        <taxon>Gammaproteobacteria</taxon>
        <taxon>Enterobacterales</taxon>
        <taxon>Enterobacteriaceae</taxon>
        <taxon>Salmonella</taxon>
    </lineage>
</organism>
<protein>
    <submittedName>
        <fullName evidence="4">DNA primase</fullName>
    </submittedName>
</protein>
<feature type="compositionally biased region" description="Acidic residues" evidence="1">
    <location>
        <begin position="495"/>
        <end position="504"/>
    </location>
</feature>
<feature type="compositionally biased region" description="Polar residues" evidence="1">
    <location>
        <begin position="540"/>
        <end position="570"/>
    </location>
</feature>
<reference evidence="4" key="1">
    <citation type="submission" date="2018-08" db="EMBL/GenBank/DDBJ databases">
        <authorList>
            <person name="Ashton P.M."/>
            <person name="Dallman T."/>
            <person name="Nair S."/>
            <person name="De Pinna E."/>
            <person name="Peters T."/>
            <person name="Grant K."/>
        </authorList>
    </citation>
    <scope>NUCLEOTIDE SEQUENCE [LARGE SCALE GENOMIC DNA]</scope>
    <source>
        <strain evidence="4">43913</strain>
    </source>
</reference>
<dbReference type="CDD" id="cd01029">
    <property type="entry name" value="TOPRIM_primases"/>
    <property type="match status" value="1"/>
</dbReference>
<dbReference type="Proteomes" id="UP000839644">
    <property type="component" value="Unassembled WGS sequence"/>
</dbReference>
<evidence type="ECO:0000259" key="2">
    <source>
        <dbReference type="Pfam" id="PF18821"/>
    </source>
</evidence>
<gene>
    <name evidence="4" type="ORF">AU894_17550</name>
</gene>
<proteinExistence type="predicted"/>
<feature type="compositionally biased region" description="Low complexity" evidence="1">
    <location>
        <begin position="1011"/>
        <end position="1035"/>
    </location>
</feature>
<dbReference type="Pfam" id="PF18821">
    <property type="entry name" value="LPD7"/>
    <property type="match status" value="1"/>
</dbReference>
<name>A0A3Y9C1Y8_SALEB</name>
<dbReference type="EMBL" id="AAAFYZ010000048">
    <property type="protein sequence ID" value="EAB8478001.1"/>
    <property type="molecule type" value="Genomic_DNA"/>
</dbReference>
<feature type="compositionally biased region" description="Basic and acidic residues" evidence="1">
    <location>
        <begin position="717"/>
        <end position="731"/>
    </location>
</feature>
<feature type="region of interest" description="Disordered" evidence="1">
    <location>
        <begin position="1374"/>
        <end position="1400"/>
    </location>
</feature>
<accession>A0A3Y9C1Y8</accession>
<feature type="region of interest" description="Disordered" evidence="1">
    <location>
        <begin position="443"/>
        <end position="599"/>
    </location>
</feature>
<dbReference type="InterPro" id="IPR034154">
    <property type="entry name" value="TOPRIM_DnaG/twinkle"/>
</dbReference>
<feature type="compositionally biased region" description="Low complexity" evidence="1">
    <location>
        <begin position="669"/>
        <end position="682"/>
    </location>
</feature>
<dbReference type="InterPro" id="IPR043764">
    <property type="entry name" value="DUF5710"/>
</dbReference>